<protein>
    <submittedName>
        <fullName evidence="1">Ankyrin repeat-containing domain protein</fullName>
    </submittedName>
</protein>
<dbReference type="OrthoDB" id="508139at2759"/>
<sequence>MHALLTLDSDVFNLFDQYGRLKRKFGRHGAQKGSGVWGHELDYNSVLWIKHLDVSTTIETVEDRFLYARMLTTAVLEIARNQQSPFFALVSSPEDNRNVPSNISTLFCAMSNSFWHLQHFRRVGLSPFLAFTDDLGHPSRALIHDCKLPRERPWLAKFASQFSWMCRVRLFFINRSHAELERLLRDFPGVSRLPSWALADEKGNSILHYAVISGNVAMADYLLRAFPPLIEARDMFNRRPLDLLMETFDEEKIPSYGLGIKLPNWAYVVCVSLLSGIEIYQPIQLENIGVQTQSLPIIKAMNAEYMTTMTSTLRIIFHCTCGSCILGTISPRMSYQLLYHASKAAITWSTTAGASDSVAAILDYTLRLRTSFLFVHMHTTVEREWDSLRKAVEIIVNWFVRFFTAELLPRDGTMCSTILTQVPNATPEAAHYLKRDNLEQVVVSSILDKAMETDEWVGNGVIMDECGQDIRALPQCRNDSEYQLLYFRYLFYLQTIERKRRV</sequence>
<evidence type="ECO:0000313" key="2">
    <source>
        <dbReference type="Proteomes" id="UP000076863"/>
    </source>
</evidence>
<dbReference type="InterPro" id="IPR036770">
    <property type="entry name" value="Ankyrin_rpt-contain_sf"/>
</dbReference>
<dbReference type="SUPFAM" id="SSF48403">
    <property type="entry name" value="Ankyrin repeat"/>
    <property type="match status" value="1"/>
</dbReference>
<dbReference type="Pfam" id="PF13606">
    <property type="entry name" value="Ank_3"/>
    <property type="match status" value="1"/>
</dbReference>
<dbReference type="EMBL" id="AZHA01000045">
    <property type="protein sequence ID" value="OAA35141.1"/>
    <property type="molecule type" value="Genomic_DNA"/>
</dbReference>
<gene>
    <name evidence="1" type="ORF">BBO_08929</name>
</gene>
<dbReference type="Proteomes" id="UP000076863">
    <property type="component" value="Unassembled WGS sequence"/>
</dbReference>
<organism evidence="1 2">
    <name type="scientific">Beauveria brongniartii RCEF 3172</name>
    <dbReference type="NCBI Taxonomy" id="1081107"/>
    <lineage>
        <taxon>Eukaryota</taxon>
        <taxon>Fungi</taxon>
        <taxon>Dikarya</taxon>
        <taxon>Ascomycota</taxon>
        <taxon>Pezizomycotina</taxon>
        <taxon>Sordariomycetes</taxon>
        <taxon>Hypocreomycetidae</taxon>
        <taxon>Hypocreales</taxon>
        <taxon>Cordycipitaceae</taxon>
        <taxon>Beauveria</taxon>
        <taxon>Beauveria brongniartii</taxon>
    </lineage>
</organism>
<comment type="caution">
    <text evidence="1">The sequence shown here is derived from an EMBL/GenBank/DDBJ whole genome shotgun (WGS) entry which is preliminary data.</text>
</comment>
<keyword evidence="2" id="KW-1185">Reference proteome</keyword>
<accession>A0A166WVC0</accession>
<proteinExistence type="predicted"/>
<evidence type="ECO:0000313" key="1">
    <source>
        <dbReference type="EMBL" id="OAA35141.1"/>
    </source>
</evidence>
<dbReference type="InterPro" id="IPR002110">
    <property type="entry name" value="Ankyrin_rpt"/>
</dbReference>
<reference evidence="1 2" key="1">
    <citation type="journal article" date="2016" name="Genome Biol. Evol.">
        <title>Divergent and convergent evolution of fungal pathogenicity.</title>
        <authorList>
            <person name="Shang Y."/>
            <person name="Xiao G."/>
            <person name="Zheng P."/>
            <person name="Cen K."/>
            <person name="Zhan S."/>
            <person name="Wang C."/>
        </authorList>
    </citation>
    <scope>NUCLEOTIDE SEQUENCE [LARGE SCALE GENOMIC DNA]</scope>
    <source>
        <strain evidence="1 2">RCEF 3172</strain>
    </source>
</reference>
<dbReference type="AlphaFoldDB" id="A0A166WVC0"/>
<name>A0A166WVC0_9HYPO</name>
<dbReference type="Gene3D" id="1.25.40.20">
    <property type="entry name" value="Ankyrin repeat-containing domain"/>
    <property type="match status" value="1"/>
</dbReference>